<evidence type="ECO:0000256" key="1">
    <source>
        <dbReference type="ARBA" id="ARBA00001033"/>
    </source>
</evidence>
<dbReference type="Gene3D" id="3.40.190.80">
    <property type="match status" value="1"/>
</dbReference>
<keyword evidence="3" id="KW-0460">Magnesium</keyword>
<evidence type="ECO:0000313" key="5">
    <source>
        <dbReference type="Proteomes" id="UP000317990"/>
    </source>
</evidence>
<dbReference type="GO" id="GO:0046854">
    <property type="term" value="P:phosphatidylinositol phosphate biosynthetic process"/>
    <property type="evidence" value="ECO:0007669"/>
    <property type="project" value="InterPro"/>
</dbReference>
<comment type="caution">
    <text evidence="4">The sequence shown here is derived from an EMBL/GenBank/DDBJ whole genome shotgun (WGS) entry which is preliminary data.</text>
</comment>
<dbReference type="PANTHER" id="PTHR43028">
    <property type="entry name" value="3'(2'),5'-BISPHOSPHATE NUCLEOTIDASE 1"/>
    <property type="match status" value="1"/>
</dbReference>
<dbReference type="GO" id="GO:0000103">
    <property type="term" value="P:sulfate assimilation"/>
    <property type="evidence" value="ECO:0007669"/>
    <property type="project" value="TreeGrafter"/>
</dbReference>
<dbReference type="Gene3D" id="3.30.540.10">
    <property type="entry name" value="Fructose-1,6-Bisphosphatase, subunit A, domain 1"/>
    <property type="match status" value="1"/>
</dbReference>
<dbReference type="CDD" id="cd01638">
    <property type="entry name" value="CysQ"/>
    <property type="match status" value="1"/>
</dbReference>
<dbReference type="Pfam" id="PF00459">
    <property type="entry name" value="Inositol_P"/>
    <property type="match status" value="1"/>
</dbReference>
<evidence type="ECO:0000313" key="4">
    <source>
        <dbReference type="EMBL" id="TGG92691.1"/>
    </source>
</evidence>
<feature type="binding site" evidence="3">
    <location>
        <position position="109"/>
    </location>
    <ligand>
        <name>Mg(2+)</name>
        <dbReference type="ChEBI" id="CHEBI:18420"/>
        <label>1</label>
        <note>catalytic</note>
    </ligand>
</feature>
<feature type="binding site" evidence="3">
    <location>
        <position position="110"/>
    </location>
    <ligand>
        <name>Mg(2+)</name>
        <dbReference type="ChEBI" id="CHEBI:18420"/>
        <label>1</label>
        <note>catalytic</note>
    </ligand>
</feature>
<dbReference type="EC" id="3.1.3.25" evidence="2"/>
<reference evidence="4 5" key="1">
    <citation type="journal article" date="2019" name="mSystems">
        <title>Life at home and on the roam: Genomic adaptions reflect the dual lifestyle of an intracellular, facultative symbiont.</title>
        <authorList>
            <person name="Burgsdorf I."/>
        </authorList>
    </citation>
    <scope>NUCLEOTIDE SEQUENCE [LARGE SCALE GENOMIC DNA]</scope>
    <source>
        <strain evidence="4">277cV</strain>
    </source>
</reference>
<organism evidence="4 5">
    <name type="scientific">Aphanocapsa feldmannii 277cV</name>
    <dbReference type="NCBI Taxonomy" id="2507553"/>
    <lineage>
        <taxon>Bacteria</taxon>
        <taxon>Bacillati</taxon>
        <taxon>Cyanobacteriota</taxon>
        <taxon>Cyanophyceae</taxon>
        <taxon>Oscillatoriophycideae</taxon>
        <taxon>Chroococcales</taxon>
        <taxon>Microcystaceae</taxon>
        <taxon>Aphanocapsa</taxon>
    </lineage>
</organism>
<dbReference type="GO" id="GO:0008441">
    <property type="term" value="F:3'(2'),5'-bisphosphate nucleotidase activity"/>
    <property type="evidence" value="ECO:0007669"/>
    <property type="project" value="TreeGrafter"/>
</dbReference>
<feature type="binding site" evidence="3">
    <location>
        <position position="238"/>
    </location>
    <ligand>
        <name>Mg(2+)</name>
        <dbReference type="ChEBI" id="CHEBI:18420"/>
        <label>1</label>
        <note>catalytic</note>
    </ligand>
</feature>
<dbReference type="PRINTS" id="PR00377">
    <property type="entry name" value="IMPHPHTASES"/>
</dbReference>
<sequence>MIPSRLPDGVDGSRLLALLRRIGWGSADILRSYARAEQPPFGFSKALNVSDGREGPVSAADMATNTYLLRELTAAFPAANWTVLSEETAKLQPHGDSLPSSWIWILDPLDGTRDFLQGSGEYAVHLGLVHQGYPVLGVVVLPEAEELWFGVEGRACWCEDRLGARQPARLSKRNAPEQLVLVTSRSHRDGRLERLVAGLGLKQSRAVGSVGCKIATILRGEADVYLSLSGRSAPKDWDMAAPEAVLVAAGGAFSHADGSPLVYNHGQRCQAGCLIASHGPCHGELERRAAAAMINIDPGFRL</sequence>
<dbReference type="GO" id="GO:0046872">
    <property type="term" value="F:metal ion binding"/>
    <property type="evidence" value="ECO:0007669"/>
    <property type="project" value="UniProtKB-KW"/>
</dbReference>
<dbReference type="InterPro" id="IPR050725">
    <property type="entry name" value="CysQ/Inositol_MonoPase"/>
</dbReference>
<dbReference type="GO" id="GO:0052834">
    <property type="term" value="F:inositol monophosphate phosphatase activity"/>
    <property type="evidence" value="ECO:0007669"/>
    <property type="project" value="UniProtKB-EC"/>
</dbReference>
<dbReference type="InterPro" id="IPR020550">
    <property type="entry name" value="Inositol_monophosphatase_CS"/>
</dbReference>
<dbReference type="AlphaFoldDB" id="A0A524RNS0"/>
<dbReference type="EMBL" id="SRMO01000059">
    <property type="protein sequence ID" value="TGG92691.1"/>
    <property type="molecule type" value="Genomic_DNA"/>
</dbReference>
<evidence type="ECO:0000256" key="3">
    <source>
        <dbReference type="PIRSR" id="PIRSR600760-2"/>
    </source>
</evidence>
<feature type="binding site" evidence="3">
    <location>
        <position position="86"/>
    </location>
    <ligand>
        <name>Mg(2+)</name>
        <dbReference type="ChEBI" id="CHEBI:18420"/>
        <label>1</label>
        <note>catalytic</note>
    </ligand>
</feature>
<comment type="cofactor">
    <cofactor evidence="3">
        <name>Mg(2+)</name>
        <dbReference type="ChEBI" id="CHEBI:18420"/>
    </cofactor>
</comment>
<evidence type="ECO:0000256" key="2">
    <source>
        <dbReference type="ARBA" id="ARBA00013106"/>
    </source>
</evidence>
<keyword evidence="3" id="KW-0479">Metal-binding</keyword>
<comment type="catalytic activity">
    <reaction evidence="1">
        <text>a myo-inositol phosphate + H2O = myo-inositol + phosphate</text>
        <dbReference type="Rhea" id="RHEA:24056"/>
        <dbReference type="ChEBI" id="CHEBI:15377"/>
        <dbReference type="ChEBI" id="CHEBI:17268"/>
        <dbReference type="ChEBI" id="CHEBI:43474"/>
        <dbReference type="ChEBI" id="CHEBI:84139"/>
        <dbReference type="EC" id="3.1.3.25"/>
    </reaction>
</comment>
<dbReference type="Proteomes" id="UP000317990">
    <property type="component" value="Unassembled WGS sequence"/>
</dbReference>
<dbReference type="PANTHER" id="PTHR43028:SF1">
    <property type="entry name" value="AMMONIUM TRANSPORT PROTEIN"/>
    <property type="match status" value="1"/>
</dbReference>
<name>A0A524RNS0_9CHRO</name>
<gene>
    <name evidence="4" type="ORF">ERJ67_05395</name>
</gene>
<protein>
    <recommendedName>
        <fullName evidence="2">inositol-phosphate phosphatase</fullName>
        <ecNumber evidence="2">3.1.3.25</ecNumber>
    </recommendedName>
</protein>
<proteinExistence type="predicted"/>
<dbReference type="GO" id="GO:0050427">
    <property type="term" value="P:3'-phosphoadenosine 5'-phosphosulfate metabolic process"/>
    <property type="evidence" value="ECO:0007669"/>
    <property type="project" value="TreeGrafter"/>
</dbReference>
<dbReference type="InterPro" id="IPR000760">
    <property type="entry name" value="Inositol_monophosphatase-like"/>
</dbReference>
<dbReference type="SUPFAM" id="SSF56655">
    <property type="entry name" value="Carbohydrate phosphatase"/>
    <property type="match status" value="1"/>
</dbReference>
<accession>A0A524RNS0</accession>
<dbReference type="PROSITE" id="PS00630">
    <property type="entry name" value="IMP_2"/>
    <property type="match status" value="1"/>
</dbReference>
<feature type="binding site" evidence="3">
    <location>
        <position position="107"/>
    </location>
    <ligand>
        <name>Mg(2+)</name>
        <dbReference type="ChEBI" id="CHEBI:18420"/>
        <label>1</label>
        <note>catalytic</note>
    </ligand>
</feature>